<dbReference type="PROSITE" id="PS51464">
    <property type="entry name" value="SIS"/>
    <property type="match status" value="1"/>
</dbReference>
<organism evidence="14 15">
    <name type="scientific">Clostridium uliginosum</name>
    <dbReference type="NCBI Taxonomy" id="119641"/>
    <lineage>
        <taxon>Bacteria</taxon>
        <taxon>Bacillati</taxon>
        <taxon>Bacillota</taxon>
        <taxon>Clostridia</taxon>
        <taxon>Eubacteriales</taxon>
        <taxon>Clostridiaceae</taxon>
        <taxon>Clostridium</taxon>
    </lineage>
</organism>
<comment type="pathway">
    <text evidence="5">Amino-sugar metabolism; 1,6-anhydro-N-acetylmuramate degradation.</text>
</comment>
<reference evidence="14 15" key="1">
    <citation type="submission" date="2016-10" db="EMBL/GenBank/DDBJ databases">
        <authorList>
            <person name="de Groot N.N."/>
        </authorList>
    </citation>
    <scope>NUCLEOTIDE SEQUENCE [LARGE SCALE GENOMIC DNA]</scope>
    <source>
        <strain evidence="14 15">DSM 12992</strain>
    </source>
</reference>
<evidence type="ECO:0000256" key="12">
    <source>
        <dbReference type="HAMAP-Rule" id="MF_00068"/>
    </source>
</evidence>
<sequence>MSNIDLDKLITESRNIRTLDIDKASTLEMVTLMNNEDKLVPLAVESELPNIAEAIDKIVDRIERGGRLIYIGAGTSGRLGILDASECPPTYGVSSELVQGIIAGGYEAIFKAKEGAEDSKEVAVKDLKEKNLSELDVVVGLAASGRTPYVIGGLEYANKVNAYTISISCTYKSELSKISKTTISPIVGAEVVTGSTRLKAGTAQKLVLNMLSTGAMIKLGKVYSNLMIDVKPTNEKLVERAKRIIQEATECSREVAEKYFEESNRDVKVAIFMITANKSKEESQKILEKYKNNILKSIKNI</sequence>
<comment type="pathway">
    <text evidence="12">Amino-sugar metabolism; N-acetylmuramate degradation.</text>
</comment>
<dbReference type="SUPFAM" id="SSF53697">
    <property type="entry name" value="SIS domain"/>
    <property type="match status" value="1"/>
</dbReference>
<dbReference type="InterPro" id="IPR005488">
    <property type="entry name" value="Etherase_MurQ"/>
</dbReference>
<evidence type="ECO:0000313" key="14">
    <source>
        <dbReference type="EMBL" id="SFC90563.1"/>
    </source>
</evidence>
<dbReference type="GO" id="GO:0097367">
    <property type="term" value="F:carbohydrate derivative binding"/>
    <property type="evidence" value="ECO:0007669"/>
    <property type="project" value="InterPro"/>
</dbReference>
<dbReference type="PANTHER" id="PTHR10088">
    <property type="entry name" value="GLUCOKINASE REGULATORY PROTEIN"/>
    <property type="match status" value="1"/>
</dbReference>
<gene>
    <name evidence="12" type="primary">murQ</name>
    <name evidence="14" type="ORF">SAMN05421842_11313</name>
</gene>
<evidence type="ECO:0000256" key="1">
    <source>
        <dbReference type="ARBA" id="ARBA00011738"/>
    </source>
</evidence>
<dbReference type="HAMAP" id="MF_00068">
    <property type="entry name" value="MurQ"/>
    <property type="match status" value="1"/>
</dbReference>
<comment type="pathway">
    <text evidence="6">Cell wall biogenesis.</text>
</comment>
<proteinExistence type="inferred from homology"/>
<dbReference type="GO" id="GO:0016803">
    <property type="term" value="F:ether hydrolase activity"/>
    <property type="evidence" value="ECO:0007669"/>
    <property type="project" value="TreeGrafter"/>
</dbReference>
<dbReference type="GO" id="GO:0097173">
    <property type="term" value="P:N-acetylmuramic acid catabolic process"/>
    <property type="evidence" value="ECO:0007669"/>
    <property type="project" value="UniProtKB-UniPathway"/>
</dbReference>
<name>A0A1I1N6Y0_9CLOT</name>
<keyword evidence="2 12" id="KW-0456">Lyase</keyword>
<evidence type="ECO:0000256" key="3">
    <source>
        <dbReference type="ARBA" id="ARBA00023277"/>
    </source>
</evidence>
<evidence type="ECO:0000313" key="15">
    <source>
        <dbReference type="Proteomes" id="UP000199263"/>
    </source>
</evidence>
<comment type="catalytic activity">
    <reaction evidence="4 12">
        <text>N-acetyl-D-muramate 6-phosphate + H2O = N-acetyl-D-glucosamine 6-phosphate + (R)-lactate</text>
        <dbReference type="Rhea" id="RHEA:26410"/>
        <dbReference type="ChEBI" id="CHEBI:15377"/>
        <dbReference type="ChEBI" id="CHEBI:16004"/>
        <dbReference type="ChEBI" id="CHEBI:57513"/>
        <dbReference type="ChEBI" id="CHEBI:58722"/>
        <dbReference type="EC" id="4.2.1.126"/>
    </reaction>
</comment>
<dbReference type="InterPro" id="IPR046348">
    <property type="entry name" value="SIS_dom_sf"/>
</dbReference>
<evidence type="ECO:0000256" key="11">
    <source>
        <dbReference type="ARBA" id="ARBA00084049"/>
    </source>
</evidence>
<evidence type="ECO:0000256" key="10">
    <source>
        <dbReference type="ARBA" id="ARBA00077905"/>
    </source>
</evidence>
<dbReference type="FunFam" id="1.10.8.1080:FF:000001">
    <property type="entry name" value="N-acetylmuramic acid 6-phosphate etherase"/>
    <property type="match status" value="1"/>
</dbReference>
<keyword evidence="15" id="KW-1185">Reference proteome</keyword>
<dbReference type="GO" id="GO:0016835">
    <property type="term" value="F:carbon-oxygen lyase activity"/>
    <property type="evidence" value="ECO:0007669"/>
    <property type="project" value="UniProtKB-UniRule"/>
</dbReference>
<dbReference type="FunFam" id="3.40.50.10490:FF:000014">
    <property type="entry name" value="N-acetylmuramic acid 6-phosphate etherase"/>
    <property type="match status" value="1"/>
</dbReference>
<comment type="subunit">
    <text evidence="1 12">Homodimer.</text>
</comment>
<dbReference type="UniPathway" id="UPA00342"/>
<comment type="function">
    <text evidence="12">Specifically catalyzes the cleavage of the D-lactyl ether substituent of MurNAc 6-phosphate, producing GlcNAc 6-phosphate and D-lactate.</text>
</comment>
<evidence type="ECO:0000256" key="8">
    <source>
        <dbReference type="ARBA" id="ARBA00067056"/>
    </source>
</evidence>
<comment type="miscellaneous">
    <text evidence="12">A lyase-type mechanism (elimination/hydration) is suggested for the cleavage of the lactyl ether bond of MurNAc 6-phosphate, with the formation of an alpha,beta-unsaturated aldehyde intermediate with (E)-stereochemistry, followed by the syn addition of water to give product.</text>
</comment>
<feature type="active site" evidence="12">
    <location>
        <position position="117"/>
    </location>
</feature>
<dbReference type="GO" id="GO:0009254">
    <property type="term" value="P:peptidoglycan turnover"/>
    <property type="evidence" value="ECO:0007669"/>
    <property type="project" value="TreeGrafter"/>
</dbReference>
<dbReference type="PANTHER" id="PTHR10088:SF4">
    <property type="entry name" value="GLUCOKINASE REGULATORY PROTEIN"/>
    <property type="match status" value="1"/>
</dbReference>
<protein>
    <recommendedName>
        <fullName evidence="9 12">N-acetylmuramic acid 6-phosphate etherase</fullName>
        <shortName evidence="12">MurNAc-6-P etherase</shortName>
        <ecNumber evidence="8 12">4.2.1.126</ecNumber>
    </recommendedName>
    <alternativeName>
        <fullName evidence="11 12">N-acetylmuramic acid 6-phosphate hydrolase</fullName>
    </alternativeName>
    <alternativeName>
        <fullName evidence="10 12">N-acetylmuramic acid 6-phosphate lyase</fullName>
    </alternativeName>
</protein>
<evidence type="ECO:0000256" key="9">
    <source>
        <dbReference type="ARBA" id="ARBA00070061"/>
    </source>
</evidence>
<evidence type="ECO:0000256" key="4">
    <source>
        <dbReference type="ARBA" id="ARBA00051747"/>
    </source>
</evidence>
<keyword evidence="3 12" id="KW-0119">Carbohydrate metabolism</keyword>
<dbReference type="RefSeq" id="WP_090091326.1">
    <property type="nucleotide sequence ID" value="NZ_FOMG01000013.1"/>
</dbReference>
<dbReference type="AlphaFoldDB" id="A0A1I1N6Y0"/>
<dbReference type="Proteomes" id="UP000199263">
    <property type="component" value="Unassembled WGS sequence"/>
</dbReference>
<feature type="domain" description="SIS" evidence="13">
    <location>
        <begin position="58"/>
        <end position="221"/>
    </location>
</feature>
<evidence type="ECO:0000256" key="2">
    <source>
        <dbReference type="ARBA" id="ARBA00023239"/>
    </source>
</evidence>
<evidence type="ECO:0000256" key="6">
    <source>
        <dbReference type="ARBA" id="ARBA00060672"/>
    </source>
</evidence>
<comment type="similarity">
    <text evidence="7 12">Belongs to the GCKR-like family. MurNAc-6-P etherase subfamily.</text>
</comment>
<dbReference type="Gene3D" id="1.10.8.1080">
    <property type="match status" value="1"/>
</dbReference>
<dbReference type="NCBIfam" id="NF009222">
    <property type="entry name" value="PRK12570.1"/>
    <property type="match status" value="1"/>
</dbReference>
<dbReference type="PROSITE" id="PS01272">
    <property type="entry name" value="GCKR"/>
    <property type="match status" value="1"/>
</dbReference>
<dbReference type="NCBIfam" id="TIGR00274">
    <property type="entry name" value="N-acetylmuramic acid 6-phosphate etherase"/>
    <property type="match status" value="1"/>
</dbReference>
<dbReference type="Pfam" id="PF22645">
    <property type="entry name" value="GKRP_SIS_N"/>
    <property type="match status" value="1"/>
</dbReference>
<dbReference type="EMBL" id="FOMG01000013">
    <property type="protein sequence ID" value="SFC90563.1"/>
    <property type="molecule type" value="Genomic_DNA"/>
</dbReference>
<dbReference type="Pfam" id="PF20741">
    <property type="entry name" value="GKRP-like_C"/>
    <property type="match status" value="1"/>
</dbReference>
<dbReference type="OrthoDB" id="9813395at2"/>
<dbReference type="InterPro" id="IPR005486">
    <property type="entry name" value="Glucokinase_regulatory_CS"/>
</dbReference>
<dbReference type="NCBIfam" id="NF003915">
    <property type="entry name" value="PRK05441.1"/>
    <property type="match status" value="1"/>
</dbReference>
<dbReference type="STRING" id="119641.SAMN05421842_11313"/>
<dbReference type="InterPro" id="IPR001347">
    <property type="entry name" value="SIS_dom"/>
</dbReference>
<evidence type="ECO:0000259" key="13">
    <source>
        <dbReference type="PROSITE" id="PS51464"/>
    </source>
</evidence>
<dbReference type="CDD" id="cd05007">
    <property type="entry name" value="SIS_Etherase"/>
    <property type="match status" value="1"/>
</dbReference>
<evidence type="ECO:0000256" key="7">
    <source>
        <dbReference type="ARBA" id="ARBA00061234"/>
    </source>
</evidence>
<dbReference type="InterPro" id="IPR040190">
    <property type="entry name" value="MURQ/GCKR"/>
</dbReference>
<evidence type="ECO:0000256" key="5">
    <source>
        <dbReference type="ARBA" id="ARBA00060595"/>
    </source>
</evidence>
<feature type="active site" description="Proton donor" evidence="12">
    <location>
        <position position="86"/>
    </location>
</feature>
<dbReference type="EC" id="4.2.1.126" evidence="8 12"/>
<dbReference type="Gene3D" id="3.40.50.10490">
    <property type="entry name" value="Glucose-6-phosphate isomerase like protein, domain 1"/>
    <property type="match status" value="1"/>
</dbReference>
<dbReference type="GO" id="GO:0046348">
    <property type="term" value="P:amino sugar catabolic process"/>
    <property type="evidence" value="ECO:0007669"/>
    <property type="project" value="InterPro"/>
</dbReference>
<accession>A0A1I1N6Y0</accession>